<evidence type="ECO:0000313" key="2">
    <source>
        <dbReference type="Proteomes" id="UP000186922"/>
    </source>
</evidence>
<accession>A0A1D1W6L4</accession>
<protein>
    <submittedName>
        <fullName evidence="1">Uncharacterized protein</fullName>
    </submittedName>
</protein>
<name>A0A1D1W6L4_RAMVA</name>
<dbReference type="AlphaFoldDB" id="A0A1D1W6L4"/>
<proteinExistence type="predicted"/>
<dbReference type="EMBL" id="BDGG01000020">
    <property type="protein sequence ID" value="GAV09060.1"/>
    <property type="molecule type" value="Genomic_DNA"/>
</dbReference>
<gene>
    <name evidence="1" type="primary">RvY_18659-1</name>
    <name evidence="1" type="synonym">RvY_18659.1</name>
    <name evidence="1" type="ORF">RvY_18659</name>
</gene>
<sequence>MEAELTTGNMGIERSAGRLACRREPIPQFSGQDPSQLTANQHRHVSALKIRAIYGTLFQSYGHKEPWNVIPHNKELTNWYDDASVARQFRLSMCTTDNNARIGSRPSTVDDYGETGLIKNICTVGTCNALERAHDPFFQYLSTCKAWLRCAYVFYPDDNIERRQLQEPEESNDCRALSNQARLFFALNESQLV</sequence>
<comment type="caution">
    <text evidence="1">The sequence shown here is derived from an EMBL/GenBank/DDBJ whole genome shotgun (WGS) entry which is preliminary data.</text>
</comment>
<organism evidence="1 2">
    <name type="scientific">Ramazzottius varieornatus</name>
    <name type="common">Water bear</name>
    <name type="synonym">Tardigrade</name>
    <dbReference type="NCBI Taxonomy" id="947166"/>
    <lineage>
        <taxon>Eukaryota</taxon>
        <taxon>Metazoa</taxon>
        <taxon>Ecdysozoa</taxon>
        <taxon>Tardigrada</taxon>
        <taxon>Eutardigrada</taxon>
        <taxon>Parachela</taxon>
        <taxon>Hypsibioidea</taxon>
        <taxon>Ramazzottiidae</taxon>
        <taxon>Ramazzottius</taxon>
    </lineage>
</organism>
<evidence type="ECO:0000313" key="1">
    <source>
        <dbReference type="EMBL" id="GAV09060.1"/>
    </source>
</evidence>
<keyword evidence="2" id="KW-1185">Reference proteome</keyword>
<reference evidence="1 2" key="1">
    <citation type="journal article" date="2016" name="Nat. Commun.">
        <title>Extremotolerant tardigrade genome and improved radiotolerance of human cultured cells by tardigrade-unique protein.</title>
        <authorList>
            <person name="Hashimoto T."/>
            <person name="Horikawa D.D."/>
            <person name="Saito Y."/>
            <person name="Kuwahara H."/>
            <person name="Kozuka-Hata H."/>
            <person name="Shin-I T."/>
            <person name="Minakuchi Y."/>
            <person name="Ohishi K."/>
            <person name="Motoyama A."/>
            <person name="Aizu T."/>
            <person name="Enomoto A."/>
            <person name="Kondo K."/>
            <person name="Tanaka S."/>
            <person name="Hara Y."/>
            <person name="Koshikawa S."/>
            <person name="Sagara H."/>
            <person name="Miura T."/>
            <person name="Yokobori S."/>
            <person name="Miyagawa K."/>
            <person name="Suzuki Y."/>
            <person name="Kubo T."/>
            <person name="Oyama M."/>
            <person name="Kohara Y."/>
            <person name="Fujiyama A."/>
            <person name="Arakawa K."/>
            <person name="Katayama T."/>
            <person name="Toyoda A."/>
            <person name="Kunieda T."/>
        </authorList>
    </citation>
    <scope>NUCLEOTIDE SEQUENCE [LARGE SCALE GENOMIC DNA]</scope>
    <source>
        <strain evidence="1 2">YOKOZUNA-1</strain>
    </source>
</reference>
<dbReference type="Proteomes" id="UP000186922">
    <property type="component" value="Unassembled WGS sequence"/>
</dbReference>